<reference evidence="3 4" key="1">
    <citation type="submission" date="2019-01" db="EMBL/GenBank/DDBJ databases">
        <title>Draft genome sequence of Psathyrella aberdarensis IHI B618.</title>
        <authorList>
            <person name="Buettner E."/>
            <person name="Kellner H."/>
        </authorList>
    </citation>
    <scope>NUCLEOTIDE SEQUENCE [LARGE SCALE GENOMIC DNA]</scope>
    <source>
        <strain evidence="3 4">IHI B618</strain>
    </source>
</reference>
<evidence type="ECO:0000313" key="4">
    <source>
        <dbReference type="Proteomes" id="UP000290288"/>
    </source>
</evidence>
<accession>A0A4Q2DR43</accession>
<proteinExistence type="predicted"/>
<feature type="signal peptide" evidence="2">
    <location>
        <begin position="1"/>
        <end position="19"/>
    </location>
</feature>
<feature type="chain" id="PRO_5020874299" evidence="2">
    <location>
        <begin position="20"/>
        <end position="504"/>
    </location>
</feature>
<dbReference type="AlphaFoldDB" id="A0A4Q2DR43"/>
<protein>
    <submittedName>
        <fullName evidence="3">Uncharacterized protein</fullName>
    </submittedName>
</protein>
<dbReference type="GO" id="GO:0016413">
    <property type="term" value="F:O-acetyltransferase activity"/>
    <property type="evidence" value="ECO:0007669"/>
    <property type="project" value="InterPro"/>
</dbReference>
<dbReference type="EMBL" id="SDEE01000068">
    <property type="protein sequence ID" value="RXW22543.1"/>
    <property type="molecule type" value="Genomic_DNA"/>
</dbReference>
<feature type="compositionally biased region" description="Polar residues" evidence="1">
    <location>
        <begin position="64"/>
        <end position="75"/>
    </location>
</feature>
<evidence type="ECO:0000313" key="3">
    <source>
        <dbReference type="EMBL" id="RXW22543.1"/>
    </source>
</evidence>
<comment type="caution">
    <text evidence="3">The sequence shown here is derived from an EMBL/GenBank/DDBJ whole genome shotgun (WGS) entry which is preliminary data.</text>
</comment>
<evidence type="ECO:0000256" key="2">
    <source>
        <dbReference type="SAM" id="SignalP"/>
    </source>
</evidence>
<feature type="region of interest" description="Disordered" evidence="1">
    <location>
        <begin position="30"/>
        <end position="75"/>
    </location>
</feature>
<dbReference type="OrthoDB" id="630188at2759"/>
<name>A0A4Q2DR43_9AGAR</name>
<dbReference type="InterPro" id="IPR029962">
    <property type="entry name" value="TBL"/>
</dbReference>
<dbReference type="PANTHER" id="PTHR32285:SF48">
    <property type="entry name" value="PROTEIN TRICHOME BIREFRINGENCE-LIKE 19"/>
    <property type="match status" value="1"/>
</dbReference>
<keyword evidence="4" id="KW-1185">Reference proteome</keyword>
<organism evidence="3 4">
    <name type="scientific">Candolleomyces aberdarensis</name>
    <dbReference type="NCBI Taxonomy" id="2316362"/>
    <lineage>
        <taxon>Eukaryota</taxon>
        <taxon>Fungi</taxon>
        <taxon>Dikarya</taxon>
        <taxon>Basidiomycota</taxon>
        <taxon>Agaricomycotina</taxon>
        <taxon>Agaricomycetes</taxon>
        <taxon>Agaricomycetidae</taxon>
        <taxon>Agaricales</taxon>
        <taxon>Agaricineae</taxon>
        <taxon>Psathyrellaceae</taxon>
        <taxon>Candolleomyces</taxon>
    </lineage>
</organism>
<evidence type="ECO:0000256" key="1">
    <source>
        <dbReference type="SAM" id="MobiDB-lite"/>
    </source>
</evidence>
<dbReference type="PANTHER" id="PTHR32285">
    <property type="entry name" value="PROTEIN TRICHOME BIREFRINGENCE-LIKE 9-RELATED"/>
    <property type="match status" value="1"/>
</dbReference>
<keyword evidence="2" id="KW-0732">Signal</keyword>
<gene>
    <name evidence="3" type="ORF">EST38_g3307</name>
</gene>
<sequence length="504" mass="57840">MKRAKRALGLVTLFFLLHGLFVLFKGSLESSDDNGGGATYTEDEDSGSFDTAPASDEFAVDNDPPTTTASDDANQSRINSTLCQYNECLTGRWVPRDPPFESLAAFQKVFATKGSTIWSKCEIADPPAGVTRTPEEKQRLEQQRMVDIMNWVWQPSRGEQIPWDPEDLVVRLLKTPGGIVFMGDSLSQGHDHSFGSYLQEAGMQLDVNPPHLPKDSGIRSHILHPGHPKTLELQKRAGVPDSRMQYPVYSIIEEHMLVHEEDLRYLTGLYGAQPDWQWHLQAMRRADDWGKFFKWMTETRPGEEESVTKDTILFLNTGAHWSRGTLYMLPETGDPVEERSTLTQLYKTMVKMVMKRFSEHTRLTVLYRATNAGHPSCHLYDKPFSDAAEALKGEARFLELTDAQAANPVDRKVRRRWDWDMFNTHSHVWRKEIEGLQRERKASIERGEDVQGVKWLFVDLYEMSLQRPDAHGSPGKDCLHWCLPAVYNEWSRHIYHLLYLEMEQ</sequence>
<dbReference type="Proteomes" id="UP000290288">
    <property type="component" value="Unassembled WGS sequence"/>
</dbReference>